<dbReference type="GO" id="GO:0016301">
    <property type="term" value="F:kinase activity"/>
    <property type="evidence" value="ECO:0007669"/>
    <property type="project" value="UniProtKB-KW"/>
</dbReference>
<dbReference type="Gene3D" id="2.60.120.10">
    <property type="entry name" value="Jelly Rolls"/>
    <property type="match status" value="1"/>
</dbReference>
<gene>
    <name evidence="5" type="ORF">SAMN02745129_3708</name>
</gene>
<dbReference type="InterPro" id="IPR018490">
    <property type="entry name" value="cNMP-bd_dom_sf"/>
</dbReference>
<accession>A0A1M5XUD7</accession>
<dbReference type="InterPro" id="IPR014710">
    <property type="entry name" value="RmlC-like_jellyroll"/>
</dbReference>
<evidence type="ECO:0000313" key="6">
    <source>
        <dbReference type="Proteomes" id="UP000184268"/>
    </source>
</evidence>
<reference evidence="6" key="1">
    <citation type="submission" date="2016-11" db="EMBL/GenBank/DDBJ databases">
        <authorList>
            <person name="Varghese N."/>
            <person name="Submissions S."/>
        </authorList>
    </citation>
    <scope>NUCLEOTIDE SEQUENCE [LARGE SCALE GENOMIC DNA]</scope>
    <source>
        <strain evidence="6">DSM 16917</strain>
    </source>
</reference>
<dbReference type="InterPro" id="IPR036390">
    <property type="entry name" value="WH_DNA-bd_sf"/>
</dbReference>
<dbReference type="OrthoDB" id="6402787at2"/>
<evidence type="ECO:0000259" key="4">
    <source>
        <dbReference type="Pfam" id="PF13545"/>
    </source>
</evidence>
<proteinExistence type="predicted"/>
<protein>
    <submittedName>
        <fullName evidence="5">cAMP-binding domain of CRP or a regulatory subunit of cAMP-dependent protein kinases</fullName>
    </submittedName>
</protein>
<sequence length="245" mass="27957">MPRPVDLDALQMGQQLRQMGMAPSVVSRLCQLVRRQSLAAGDSFSMKEGKLGLALVCQGTLLRQVAFHDGSEMGTALAFSGQWLFSSCSPIQRDDNVRYRCLEATELETLSGEAVLRFCHEDSRFLRFFMEHRYLYARMTEDHLLLRSLLSKRDHILLTLTMIFSSQLRRGENTIKLTIEDLASTSGATRQYYGKVITELCEAQILRNRYGCLELLDYARLKQQLGEEGLKHYQLLRAKPEADGR</sequence>
<dbReference type="Proteomes" id="UP000184268">
    <property type="component" value="Unassembled WGS sequence"/>
</dbReference>
<keyword evidence="5" id="KW-0418">Kinase</keyword>
<dbReference type="EMBL" id="FQXG01000006">
    <property type="protein sequence ID" value="SHI03435.1"/>
    <property type="molecule type" value="Genomic_DNA"/>
</dbReference>
<dbReference type="STRING" id="299255.SAMN02745129_3708"/>
<dbReference type="RefSeq" id="WP_067659450.1">
    <property type="nucleotide sequence ID" value="NZ_FQXG01000006.1"/>
</dbReference>
<dbReference type="Pfam" id="PF13545">
    <property type="entry name" value="HTH_Crp_2"/>
    <property type="match status" value="1"/>
</dbReference>
<name>A0A1M5XUD7_9GAMM</name>
<keyword evidence="5" id="KW-0808">Transferase</keyword>
<dbReference type="SUPFAM" id="SSF51206">
    <property type="entry name" value="cAMP-binding domain-like"/>
    <property type="match status" value="1"/>
</dbReference>
<dbReference type="InterPro" id="IPR012318">
    <property type="entry name" value="HTH_CRP"/>
</dbReference>
<dbReference type="SUPFAM" id="SSF46785">
    <property type="entry name" value="Winged helix' DNA-binding domain"/>
    <property type="match status" value="1"/>
</dbReference>
<dbReference type="AlphaFoldDB" id="A0A1M5XUD7"/>
<dbReference type="GO" id="GO:0003677">
    <property type="term" value="F:DNA binding"/>
    <property type="evidence" value="ECO:0007669"/>
    <property type="project" value="UniProtKB-KW"/>
</dbReference>
<organism evidence="5 6">
    <name type="scientific">Ferrimonas marina</name>
    <dbReference type="NCBI Taxonomy" id="299255"/>
    <lineage>
        <taxon>Bacteria</taxon>
        <taxon>Pseudomonadati</taxon>
        <taxon>Pseudomonadota</taxon>
        <taxon>Gammaproteobacteria</taxon>
        <taxon>Alteromonadales</taxon>
        <taxon>Ferrimonadaceae</taxon>
        <taxon>Ferrimonas</taxon>
    </lineage>
</organism>
<feature type="domain" description="HTH crp-type" evidence="4">
    <location>
        <begin position="157"/>
        <end position="223"/>
    </location>
</feature>
<evidence type="ECO:0000256" key="2">
    <source>
        <dbReference type="ARBA" id="ARBA00023125"/>
    </source>
</evidence>
<keyword evidence="2" id="KW-0238">DNA-binding</keyword>
<evidence type="ECO:0000256" key="3">
    <source>
        <dbReference type="ARBA" id="ARBA00023163"/>
    </source>
</evidence>
<evidence type="ECO:0000313" key="5">
    <source>
        <dbReference type="EMBL" id="SHI03435.1"/>
    </source>
</evidence>
<dbReference type="GO" id="GO:0006355">
    <property type="term" value="P:regulation of DNA-templated transcription"/>
    <property type="evidence" value="ECO:0007669"/>
    <property type="project" value="InterPro"/>
</dbReference>
<keyword evidence="3" id="KW-0804">Transcription</keyword>
<evidence type="ECO:0000256" key="1">
    <source>
        <dbReference type="ARBA" id="ARBA00023015"/>
    </source>
</evidence>
<keyword evidence="6" id="KW-1185">Reference proteome</keyword>
<keyword evidence="1" id="KW-0805">Transcription regulation</keyword>